<evidence type="ECO:0000313" key="2">
    <source>
        <dbReference type="Proteomes" id="UP000515204"/>
    </source>
</evidence>
<feature type="compositionally biased region" description="Basic and acidic residues" evidence="1">
    <location>
        <begin position="12"/>
        <end position="25"/>
    </location>
</feature>
<protein>
    <submittedName>
        <fullName evidence="3">Uncharacterized protein LOC106748853</fullName>
    </submittedName>
</protein>
<proteinExistence type="predicted"/>
<keyword evidence="2" id="KW-1185">Reference proteome</keyword>
<dbReference type="OrthoDB" id="10251809at2759"/>
<organism evidence="2 3">
    <name type="scientific">Dinoponera quadriceps</name>
    <name type="common">South American ant</name>
    <dbReference type="NCBI Taxonomy" id="609295"/>
    <lineage>
        <taxon>Eukaryota</taxon>
        <taxon>Metazoa</taxon>
        <taxon>Ecdysozoa</taxon>
        <taxon>Arthropoda</taxon>
        <taxon>Hexapoda</taxon>
        <taxon>Insecta</taxon>
        <taxon>Pterygota</taxon>
        <taxon>Neoptera</taxon>
        <taxon>Endopterygota</taxon>
        <taxon>Hymenoptera</taxon>
        <taxon>Apocrita</taxon>
        <taxon>Aculeata</taxon>
        <taxon>Formicoidea</taxon>
        <taxon>Formicidae</taxon>
        <taxon>Ponerinae</taxon>
        <taxon>Ponerini</taxon>
        <taxon>Dinoponera</taxon>
    </lineage>
</organism>
<feature type="compositionally biased region" description="Basic and acidic residues" evidence="1">
    <location>
        <begin position="40"/>
        <end position="49"/>
    </location>
</feature>
<evidence type="ECO:0000256" key="1">
    <source>
        <dbReference type="SAM" id="MobiDB-lite"/>
    </source>
</evidence>
<gene>
    <name evidence="3" type="primary">LOC106748853</name>
</gene>
<dbReference type="RefSeq" id="XP_014483234.1">
    <property type="nucleotide sequence ID" value="XM_014627748.1"/>
</dbReference>
<dbReference type="Proteomes" id="UP000515204">
    <property type="component" value="Unplaced"/>
</dbReference>
<feature type="region of interest" description="Disordered" evidence="1">
    <location>
        <begin position="1"/>
        <end position="54"/>
    </location>
</feature>
<dbReference type="GeneID" id="106748853"/>
<sequence>METSHHTRKVNSIKEDKEQDEHNEKVNSISESKSRVRSIKPNDEFEQPHRKSRKKHYDWMRHNSVTYCPKFLKDDDVHRETSRDCLTDKSCIFDFPREDETLLRSIAAAKKRDKIAEDGYYASVLQQRMNFRIHLIRRIIGLEAEMYIDDAERRISEDEDVIDRWLTREDKNLLRYYHYILHDVDDTHAGTLDSDTK</sequence>
<reference evidence="3" key="1">
    <citation type="submission" date="2025-08" db="UniProtKB">
        <authorList>
            <consortium name="RefSeq"/>
        </authorList>
    </citation>
    <scope>IDENTIFICATION</scope>
</reference>
<evidence type="ECO:0000313" key="3">
    <source>
        <dbReference type="RefSeq" id="XP_014483234.1"/>
    </source>
</evidence>
<dbReference type="AlphaFoldDB" id="A0A6P3XZ20"/>
<name>A0A6P3XZ20_DINQU</name>
<feature type="compositionally biased region" description="Basic residues" evidence="1">
    <location>
        <begin position="1"/>
        <end position="11"/>
    </location>
</feature>
<dbReference type="KEGG" id="dqu:106748853"/>
<accession>A0A6P3XZ20</accession>